<sequence length="35" mass="3777">MKGCIACLFMSICQMDPLQISSSNQMHYPVGATGL</sequence>
<organism evidence="1">
    <name type="scientific">Arundo donax</name>
    <name type="common">Giant reed</name>
    <name type="synonym">Donax arundinaceus</name>
    <dbReference type="NCBI Taxonomy" id="35708"/>
    <lineage>
        <taxon>Eukaryota</taxon>
        <taxon>Viridiplantae</taxon>
        <taxon>Streptophyta</taxon>
        <taxon>Embryophyta</taxon>
        <taxon>Tracheophyta</taxon>
        <taxon>Spermatophyta</taxon>
        <taxon>Magnoliopsida</taxon>
        <taxon>Liliopsida</taxon>
        <taxon>Poales</taxon>
        <taxon>Poaceae</taxon>
        <taxon>PACMAD clade</taxon>
        <taxon>Arundinoideae</taxon>
        <taxon>Arundineae</taxon>
        <taxon>Arundo</taxon>
    </lineage>
</organism>
<protein>
    <submittedName>
        <fullName evidence="1">Uncharacterized protein</fullName>
    </submittedName>
</protein>
<reference evidence="1" key="1">
    <citation type="submission" date="2014-09" db="EMBL/GenBank/DDBJ databases">
        <authorList>
            <person name="Magalhaes I.L.F."/>
            <person name="Oliveira U."/>
            <person name="Santos F.R."/>
            <person name="Vidigal T.H.D.A."/>
            <person name="Brescovit A.D."/>
            <person name="Santos A.J."/>
        </authorList>
    </citation>
    <scope>NUCLEOTIDE SEQUENCE</scope>
    <source>
        <tissue evidence="1">Shoot tissue taken approximately 20 cm above the soil surface</tissue>
    </source>
</reference>
<accession>A0A0A8Y3W2</accession>
<evidence type="ECO:0000313" key="1">
    <source>
        <dbReference type="EMBL" id="JAD21031.1"/>
    </source>
</evidence>
<dbReference type="EMBL" id="GBRH01276864">
    <property type="protein sequence ID" value="JAD21031.1"/>
    <property type="molecule type" value="Transcribed_RNA"/>
</dbReference>
<dbReference type="AlphaFoldDB" id="A0A0A8Y3W2"/>
<proteinExistence type="predicted"/>
<name>A0A0A8Y3W2_ARUDO</name>
<reference evidence="1" key="2">
    <citation type="journal article" date="2015" name="Data Brief">
        <title>Shoot transcriptome of the giant reed, Arundo donax.</title>
        <authorList>
            <person name="Barrero R.A."/>
            <person name="Guerrero F.D."/>
            <person name="Moolhuijzen P."/>
            <person name="Goolsby J.A."/>
            <person name="Tidwell J."/>
            <person name="Bellgard S.E."/>
            <person name="Bellgard M.I."/>
        </authorList>
    </citation>
    <scope>NUCLEOTIDE SEQUENCE</scope>
    <source>
        <tissue evidence="1">Shoot tissue taken approximately 20 cm above the soil surface</tissue>
    </source>
</reference>